<comment type="caution">
    <text evidence="1">The sequence shown here is derived from an EMBL/GenBank/DDBJ whole genome shotgun (WGS) entry which is preliminary data.</text>
</comment>
<organism evidence="1 2">
    <name type="scientific">Fulvivirga imtechensis AK7</name>
    <dbReference type="NCBI Taxonomy" id="1237149"/>
    <lineage>
        <taxon>Bacteria</taxon>
        <taxon>Pseudomonadati</taxon>
        <taxon>Bacteroidota</taxon>
        <taxon>Cytophagia</taxon>
        <taxon>Cytophagales</taxon>
        <taxon>Fulvivirgaceae</taxon>
        <taxon>Fulvivirga</taxon>
    </lineage>
</organism>
<accession>L8JHH4</accession>
<evidence type="ECO:0000313" key="1">
    <source>
        <dbReference type="EMBL" id="ELR68245.1"/>
    </source>
</evidence>
<evidence type="ECO:0000313" key="2">
    <source>
        <dbReference type="Proteomes" id="UP000011135"/>
    </source>
</evidence>
<dbReference type="EMBL" id="AMZN01000128">
    <property type="protein sequence ID" value="ELR68245.1"/>
    <property type="molecule type" value="Genomic_DNA"/>
</dbReference>
<protein>
    <submittedName>
        <fullName evidence="1">Uncharacterized protein</fullName>
    </submittedName>
</protein>
<name>L8JHH4_9BACT</name>
<gene>
    <name evidence="1" type="ORF">C900_00599</name>
</gene>
<proteinExistence type="predicted"/>
<sequence length="41" mass="4438">MWLLGHSNLTHQNAVVLLLSVHPSPQGEGNFVVLVFQAVKG</sequence>
<keyword evidence="2" id="KW-1185">Reference proteome</keyword>
<dbReference type="AlphaFoldDB" id="L8JHH4"/>
<reference evidence="1 2" key="1">
    <citation type="submission" date="2012-12" db="EMBL/GenBank/DDBJ databases">
        <title>Genome assembly of Fulvivirga imtechensis AK7.</title>
        <authorList>
            <person name="Nupur N."/>
            <person name="Khatri I."/>
            <person name="Kumar R."/>
            <person name="Subramanian S."/>
            <person name="Pinnaka A."/>
        </authorList>
    </citation>
    <scope>NUCLEOTIDE SEQUENCE [LARGE SCALE GENOMIC DNA]</scope>
    <source>
        <strain evidence="1 2">AK7</strain>
    </source>
</reference>
<dbReference type="Proteomes" id="UP000011135">
    <property type="component" value="Unassembled WGS sequence"/>
</dbReference>